<dbReference type="EMBL" id="CAJZBQ010000034">
    <property type="protein sequence ID" value="CAG9323630.1"/>
    <property type="molecule type" value="Genomic_DNA"/>
</dbReference>
<organism evidence="7 8">
    <name type="scientific">Blepharisma stoltei</name>
    <dbReference type="NCBI Taxonomy" id="1481888"/>
    <lineage>
        <taxon>Eukaryota</taxon>
        <taxon>Sar</taxon>
        <taxon>Alveolata</taxon>
        <taxon>Ciliophora</taxon>
        <taxon>Postciliodesmatophora</taxon>
        <taxon>Heterotrichea</taxon>
        <taxon>Heterotrichida</taxon>
        <taxon>Blepharismidae</taxon>
        <taxon>Blepharisma</taxon>
    </lineage>
</organism>
<evidence type="ECO:0000256" key="5">
    <source>
        <dbReference type="SAM" id="Phobius"/>
    </source>
</evidence>
<comment type="caution">
    <text evidence="7">The sequence shown here is derived from an EMBL/GenBank/DDBJ whole genome shotgun (WGS) entry which is preliminary data.</text>
</comment>
<feature type="transmembrane region" description="Helical" evidence="5">
    <location>
        <begin position="957"/>
        <end position="976"/>
    </location>
</feature>
<protein>
    <recommendedName>
        <fullName evidence="6">Receptor ligand binding region domain-containing protein</fullName>
    </recommendedName>
</protein>
<dbReference type="SUPFAM" id="SSF53822">
    <property type="entry name" value="Periplasmic binding protein-like I"/>
    <property type="match status" value="2"/>
</dbReference>
<name>A0AAU9JJE8_9CILI</name>
<feature type="transmembrane region" description="Helical" evidence="5">
    <location>
        <begin position="905"/>
        <end position="926"/>
    </location>
</feature>
<evidence type="ECO:0000256" key="3">
    <source>
        <dbReference type="ARBA" id="ARBA00022989"/>
    </source>
</evidence>
<feature type="transmembrane region" description="Helical" evidence="5">
    <location>
        <begin position="1048"/>
        <end position="1064"/>
    </location>
</feature>
<dbReference type="Gene3D" id="3.40.50.2300">
    <property type="match status" value="2"/>
</dbReference>
<reference evidence="7" key="1">
    <citation type="submission" date="2021-09" db="EMBL/GenBank/DDBJ databases">
        <authorList>
            <consortium name="AG Swart"/>
            <person name="Singh M."/>
            <person name="Singh A."/>
            <person name="Seah K."/>
            <person name="Emmerich C."/>
        </authorList>
    </citation>
    <scope>NUCLEOTIDE SEQUENCE</scope>
    <source>
        <strain evidence="7">ATCC30299</strain>
    </source>
</reference>
<feature type="transmembrane region" description="Helical" evidence="5">
    <location>
        <begin position="770"/>
        <end position="791"/>
    </location>
</feature>
<evidence type="ECO:0000313" key="8">
    <source>
        <dbReference type="Proteomes" id="UP001162131"/>
    </source>
</evidence>
<gene>
    <name evidence="7" type="ORF">BSTOLATCC_MIC34279</name>
</gene>
<evidence type="ECO:0000256" key="2">
    <source>
        <dbReference type="ARBA" id="ARBA00022692"/>
    </source>
</evidence>
<evidence type="ECO:0000256" key="1">
    <source>
        <dbReference type="ARBA" id="ARBA00004370"/>
    </source>
</evidence>
<dbReference type="Proteomes" id="UP001162131">
    <property type="component" value="Unassembled WGS sequence"/>
</dbReference>
<dbReference type="AlphaFoldDB" id="A0AAU9JJE8"/>
<accession>A0AAU9JJE8</accession>
<keyword evidence="4 5" id="KW-0472">Membrane</keyword>
<keyword evidence="8" id="KW-1185">Reference proteome</keyword>
<evidence type="ECO:0000259" key="6">
    <source>
        <dbReference type="Pfam" id="PF01094"/>
    </source>
</evidence>
<comment type="subcellular location">
    <subcellularLocation>
        <location evidence="1">Membrane</location>
    </subcellularLocation>
</comment>
<evidence type="ECO:0000313" key="7">
    <source>
        <dbReference type="EMBL" id="CAG9323630.1"/>
    </source>
</evidence>
<feature type="transmembrane region" description="Helical" evidence="5">
    <location>
        <begin position="812"/>
        <end position="828"/>
    </location>
</feature>
<dbReference type="InterPro" id="IPR028082">
    <property type="entry name" value="Peripla_BP_I"/>
</dbReference>
<feature type="transmembrane region" description="Helical" evidence="5">
    <location>
        <begin position="1070"/>
        <end position="1094"/>
    </location>
</feature>
<proteinExistence type="predicted"/>
<keyword evidence="2 5" id="KW-0812">Transmembrane</keyword>
<feature type="transmembrane region" description="Helical" evidence="5">
    <location>
        <begin position="862"/>
        <end position="885"/>
    </location>
</feature>
<feature type="domain" description="Receptor ligand binding region" evidence="6">
    <location>
        <begin position="382"/>
        <end position="709"/>
    </location>
</feature>
<dbReference type="InterPro" id="IPR001828">
    <property type="entry name" value="ANF_lig-bd_rcpt"/>
</dbReference>
<dbReference type="Pfam" id="PF01094">
    <property type="entry name" value="ANF_receptor"/>
    <property type="match status" value="1"/>
</dbReference>
<evidence type="ECO:0000256" key="4">
    <source>
        <dbReference type="ARBA" id="ARBA00023136"/>
    </source>
</evidence>
<dbReference type="GO" id="GO:0016020">
    <property type="term" value="C:membrane"/>
    <property type="evidence" value="ECO:0007669"/>
    <property type="project" value="UniProtKB-SubCell"/>
</dbReference>
<feature type="transmembrane region" description="Helical" evidence="5">
    <location>
        <begin position="1021"/>
        <end position="1039"/>
    </location>
</feature>
<sequence length="1161" mass="132833">MYKLNKIKMLGKFIKFWLLLLYGIVSGQYLNVPILYSQYTPKPAVDMIWKEFNCPDISYPWCYGNPYAFFMPFEINDVKDFEEFISNQDIIFILDITLSSVISSYISSNTEIYQFIHLVLDYTPSTIPALTYFSTNYITGFRDSAISLVKYFGLQKVAVLLSQGNSEMDFRVASDIEVVFQAILPAELSYETIYIIVSKQIKPLGIKTIIIATDEYLSKLIQQAILEAEMDKNEYVYVFIHQSAYTAYLEGAFLIEDYGWISKGYVNYAADLINIAASFPIRLLYSYPITGSYSLYTYYRVLISNINLYRFYFFNIQDSEAILLGNIDNRVVNPYGPITFRGGVIPDNSKIKLPISISGGYANPDGSKYFFNAECQYGSVSAVNAINTEFNILENFDLIIYNITDCGASYFDGSYASKCFSKHRNDLGYFHVPSQQISMIDGTMTVFKALNISVPVLGVQASASLNSDYFPQYTSVSFSNTYSASAIVFLLASYRIKRVSLLYLDNSSGKNFKNIFVSQAEAYKIEILNKNQAIPSDYNGTDKSMLREIVDIKSRYVVIEVTNTEVFSVINGFYELGMRKGDLYLIFTGGFSVSNSDIVESEHTQLLEIADGSLYIRFLSFYGSYGKQIYSKFEQEYGLVNDYMCLFYDATYLGAYAIDSMISRGFNLNSSGIEEWIRKVQFRGCSGNVQISKSGNDRSTIKVGVYNLKLNNASWDITLSGVYDPTKAIVLEALADISWYTENNGVLPSEIIGDDLSCPFKSDEVRSFPYGYLIIVIIGVPFLIFDIYFLYKNFGRKFSQLQCKTEENILDTLQYFIMLIECLQYIAIGPDFKDLFPESFNRITKISTLDLRGWNPKYEFKIWYQITLMESFLGLWLVFLVLSIFEFWRRWKISLIIIVSEIGKICLPIIGDILFLPMIWFLLLTFQCTESIGDKFTESFHNQDCTVFCWKDDHAKYVVGSIFSILVYLPTSLYYRPDLKDNIGDMVFHFKEHPCNSTIKSFMQILLVILNVALLPYSDTAHAVCFIFIIGVFGVFTLYRKPYSYDRASLWYSLFIFSCAWLWICCEFARINVVFGECILAVGWLLLIAIGVIYQKRKLPSFLETPKGQDILSLFKFQLSKLSPSEAGIRSSAVYIYVDNSSEDIGKSDIYSENSSLRFLR</sequence>
<keyword evidence="3 5" id="KW-1133">Transmembrane helix</keyword>